<feature type="non-terminal residue" evidence="2">
    <location>
        <position position="1"/>
    </location>
</feature>
<protein>
    <submittedName>
        <fullName evidence="2">Uncharacterized protein</fullName>
    </submittedName>
</protein>
<dbReference type="EMBL" id="CADCWM010001027">
    <property type="protein sequence ID" value="CAA9587221.1"/>
    <property type="molecule type" value="Genomic_DNA"/>
</dbReference>
<sequence>AIQRPGRHLVAAAQSWPRRRRRAALAHRHRAWPLRARRAAAGRGPRQDPPRQPGADPGGAQPA</sequence>
<evidence type="ECO:0000256" key="1">
    <source>
        <dbReference type="SAM" id="MobiDB-lite"/>
    </source>
</evidence>
<gene>
    <name evidence="2" type="ORF">AVDCRST_MAG88-4140</name>
</gene>
<accession>A0A6J4VWJ3</accession>
<dbReference type="AlphaFoldDB" id="A0A6J4VWJ3"/>
<feature type="region of interest" description="Disordered" evidence="1">
    <location>
        <begin position="1"/>
        <end position="63"/>
    </location>
</feature>
<evidence type="ECO:0000313" key="2">
    <source>
        <dbReference type="EMBL" id="CAA9587221.1"/>
    </source>
</evidence>
<feature type="non-terminal residue" evidence="2">
    <location>
        <position position="63"/>
    </location>
</feature>
<feature type="compositionally biased region" description="Basic residues" evidence="1">
    <location>
        <begin position="17"/>
        <end position="40"/>
    </location>
</feature>
<name>A0A6J4VWJ3_9BACT</name>
<feature type="compositionally biased region" description="Low complexity" evidence="1">
    <location>
        <begin position="53"/>
        <end position="63"/>
    </location>
</feature>
<organism evidence="2">
    <name type="scientific">uncultured Thermomicrobiales bacterium</name>
    <dbReference type="NCBI Taxonomy" id="1645740"/>
    <lineage>
        <taxon>Bacteria</taxon>
        <taxon>Pseudomonadati</taxon>
        <taxon>Thermomicrobiota</taxon>
        <taxon>Thermomicrobia</taxon>
        <taxon>Thermomicrobiales</taxon>
        <taxon>environmental samples</taxon>
    </lineage>
</organism>
<proteinExistence type="predicted"/>
<reference evidence="2" key="1">
    <citation type="submission" date="2020-02" db="EMBL/GenBank/DDBJ databases">
        <authorList>
            <person name="Meier V. D."/>
        </authorList>
    </citation>
    <scope>NUCLEOTIDE SEQUENCE</scope>
    <source>
        <strain evidence="2">AVDCRST_MAG88</strain>
    </source>
</reference>